<dbReference type="PANTHER" id="PTHR43157:SF31">
    <property type="entry name" value="PHOSPHATIDYLINOSITOL-GLYCAN BIOSYNTHESIS CLASS F PROTEIN"/>
    <property type="match status" value="1"/>
</dbReference>
<dbReference type="SUPFAM" id="SSF51735">
    <property type="entry name" value="NAD(P)-binding Rossmann-fold domains"/>
    <property type="match status" value="1"/>
</dbReference>
<dbReference type="PANTHER" id="PTHR43157">
    <property type="entry name" value="PHOSPHATIDYLINOSITOL-GLYCAN BIOSYNTHESIS CLASS F PROTEIN-RELATED"/>
    <property type="match status" value="1"/>
</dbReference>
<dbReference type="InterPro" id="IPR002347">
    <property type="entry name" value="SDR_fam"/>
</dbReference>
<keyword evidence="1" id="KW-0560">Oxidoreductase</keyword>
<dbReference type="Pfam" id="PF00106">
    <property type="entry name" value="adh_short"/>
    <property type="match status" value="1"/>
</dbReference>
<dbReference type="VEuPathDB" id="FungiDB:PSTT_02579"/>
<evidence type="ECO:0000256" key="2">
    <source>
        <dbReference type="RuleBase" id="RU000363"/>
    </source>
</evidence>
<dbReference type="PRINTS" id="PR00080">
    <property type="entry name" value="SDRFAMILY"/>
</dbReference>
<protein>
    <submittedName>
        <fullName evidence="3">Uncharacterized protein</fullName>
    </submittedName>
</protein>
<comment type="caution">
    <text evidence="3">The sequence shown here is derived from an EMBL/GenBank/DDBJ whole genome shotgun (WGS) entry which is preliminary data.</text>
</comment>
<comment type="similarity">
    <text evidence="2">Belongs to the short-chain dehydrogenases/reductases (SDR) family.</text>
</comment>
<dbReference type="Gene3D" id="3.40.50.720">
    <property type="entry name" value="NAD(P)-binding Rossmann-like Domain"/>
    <property type="match status" value="1"/>
</dbReference>
<evidence type="ECO:0000313" key="3">
    <source>
        <dbReference type="EMBL" id="POW14984.1"/>
    </source>
</evidence>
<reference evidence="3" key="1">
    <citation type="submission" date="2017-12" db="EMBL/GenBank/DDBJ databases">
        <title>Gene loss provides genomic basis for host adaptation in cereal stripe rust fungi.</title>
        <authorList>
            <person name="Xia C."/>
        </authorList>
    </citation>
    <scope>NUCLEOTIDE SEQUENCE [LARGE SCALE GENOMIC DNA]</scope>
    <source>
        <strain evidence="3">93-210</strain>
    </source>
</reference>
<evidence type="ECO:0000256" key="1">
    <source>
        <dbReference type="ARBA" id="ARBA00023002"/>
    </source>
</evidence>
<dbReference type="InterPro" id="IPR036291">
    <property type="entry name" value="NAD(P)-bd_dom_sf"/>
</dbReference>
<sequence length="405" mass="45198">MSNDCCIRRRMPSDRDPNYLVKDVPLLFCTPGNISTAGGIRSGVDRINTLGIKLSLCLQKDHWSCPSIAGKMFGSSLKATSWTSEQIPDLNGRVAIVTGANSGIGYVTALELARHGAKTYLACRNPTRAQEAMEKIKALAPDADLRFLKLDITSLNSAHSAAQEFVRLEKRLDILVNNAGIFFTPYELSEDGIEIQLCNATGHFAFTTALLDLLKRTSKEPDSHVRVVNVSSVAHRWVWGTPDFSTLESLNGYSWGRLSRYGLGKLMNILFTKRVAKQVQRRKHHLYIDSEDFFYFPTCHYQSNNLMLGDSPPYPFKASWLSRYQCRESSWVSSTPEQGAIPILYAATELEVEKNDLKSAYIGPFAQVIKPSKVAQDLDGTLGKKFWALCEALVRSKGNSHHENL</sequence>
<evidence type="ECO:0000313" key="4">
    <source>
        <dbReference type="Proteomes" id="UP000239156"/>
    </source>
</evidence>
<dbReference type="VEuPathDB" id="FungiDB:PSHT_12780"/>
<gene>
    <name evidence="3" type="ORF">PSTT_02579</name>
</gene>
<dbReference type="GO" id="GO:0016491">
    <property type="term" value="F:oxidoreductase activity"/>
    <property type="evidence" value="ECO:0007669"/>
    <property type="project" value="UniProtKB-KW"/>
</dbReference>
<accession>A0A2S4VZN3</accession>
<feature type="non-terminal residue" evidence="3">
    <location>
        <position position="405"/>
    </location>
</feature>
<dbReference type="Proteomes" id="UP000239156">
    <property type="component" value="Unassembled WGS sequence"/>
</dbReference>
<organism evidence="3 4">
    <name type="scientific">Puccinia striiformis</name>
    <dbReference type="NCBI Taxonomy" id="27350"/>
    <lineage>
        <taxon>Eukaryota</taxon>
        <taxon>Fungi</taxon>
        <taxon>Dikarya</taxon>
        <taxon>Basidiomycota</taxon>
        <taxon>Pucciniomycotina</taxon>
        <taxon>Pucciniomycetes</taxon>
        <taxon>Pucciniales</taxon>
        <taxon>Pucciniaceae</taxon>
        <taxon>Puccinia</taxon>
    </lineage>
</organism>
<dbReference type="PRINTS" id="PR00081">
    <property type="entry name" value="GDHRDH"/>
</dbReference>
<proteinExistence type="inferred from homology"/>
<name>A0A2S4VZN3_9BASI</name>
<dbReference type="EMBL" id="PKSL01000015">
    <property type="protein sequence ID" value="POW14984.1"/>
    <property type="molecule type" value="Genomic_DNA"/>
</dbReference>
<keyword evidence="4" id="KW-1185">Reference proteome</keyword>
<dbReference type="AlphaFoldDB" id="A0A2S4VZN3"/>